<comment type="caution">
    <text evidence="1">The sequence shown here is derived from an EMBL/GenBank/DDBJ whole genome shotgun (WGS) entry which is preliminary data.</text>
</comment>
<reference evidence="1 2" key="1">
    <citation type="submission" date="2021-03" db="EMBL/GenBank/DDBJ databases">
        <title>Oceanisphaera sp. nov., isolated from the intestine.</title>
        <authorList>
            <person name="Zhao L.-H."/>
            <person name="Shi L.-F."/>
        </authorList>
    </citation>
    <scope>NUCLEOTIDE SEQUENCE [LARGE SCALE GENOMIC DNA]</scope>
    <source>
        <strain evidence="1 2">DM8</strain>
    </source>
</reference>
<name>A0ABS3NDH7_9GAMM</name>
<gene>
    <name evidence="1" type="ORF">J3U76_03200</name>
</gene>
<keyword evidence="2" id="KW-1185">Reference proteome</keyword>
<evidence type="ECO:0000313" key="1">
    <source>
        <dbReference type="EMBL" id="MBO1518654.1"/>
    </source>
</evidence>
<sequence length="330" mass="37373">MTDAHHWQLILAQDYDCPSPPTLTWFQQLWRKILRIFGQDGAEKIENTANEELAGHQSFDRTAAVGAMTDYLADWVLDAKSEVAFLLDPPFSGTAAIARDWTWQQGWALVTPPSMAQIRDVDLDGWWQQQNLHHSAWLIDDLARFLLRSSDGLRFIRVLLPRLLQGDFGQGLVVCDSWTFAFLRRTWPLTLPRVYCFPPASAELLRSLGAKGGNRQLGRVVGEARGNVGVALSLWSCKVNQEQQPPTLPSQADDKTGFILYALLVHRGLTGERIQDVLSTMAADELNVQLLRLAQFGIVESDGEYWRLSVRGYLISREFLAERDYLLDDF</sequence>
<dbReference type="RefSeq" id="WP_208004345.1">
    <property type="nucleotide sequence ID" value="NZ_JAGDFX010000003.1"/>
</dbReference>
<dbReference type="Proteomes" id="UP000664882">
    <property type="component" value="Unassembled WGS sequence"/>
</dbReference>
<accession>A0ABS3NDH7</accession>
<protein>
    <recommendedName>
        <fullName evidence="3">DUF4123 domain-containing protein</fullName>
    </recommendedName>
</protein>
<evidence type="ECO:0000313" key="2">
    <source>
        <dbReference type="Proteomes" id="UP000664882"/>
    </source>
</evidence>
<proteinExistence type="predicted"/>
<organism evidence="1 2">
    <name type="scientific">Oceanisphaera pacifica</name>
    <dbReference type="NCBI Taxonomy" id="2818389"/>
    <lineage>
        <taxon>Bacteria</taxon>
        <taxon>Pseudomonadati</taxon>
        <taxon>Pseudomonadota</taxon>
        <taxon>Gammaproteobacteria</taxon>
        <taxon>Aeromonadales</taxon>
        <taxon>Aeromonadaceae</taxon>
        <taxon>Oceanisphaera</taxon>
    </lineage>
</organism>
<evidence type="ECO:0008006" key="3">
    <source>
        <dbReference type="Google" id="ProtNLM"/>
    </source>
</evidence>
<dbReference type="EMBL" id="JAGDFX010000003">
    <property type="protein sequence ID" value="MBO1518654.1"/>
    <property type="molecule type" value="Genomic_DNA"/>
</dbReference>